<dbReference type="InterPro" id="IPR049704">
    <property type="entry name" value="Aminotrans_3_PPA_site"/>
</dbReference>
<evidence type="ECO:0000256" key="4">
    <source>
        <dbReference type="ARBA" id="ARBA00022898"/>
    </source>
</evidence>
<reference evidence="5" key="1">
    <citation type="submission" date="2018-05" db="EMBL/GenBank/DDBJ databases">
        <authorList>
            <person name="Lanie J.A."/>
            <person name="Ng W.-L."/>
            <person name="Kazmierczak K.M."/>
            <person name="Andrzejewski T.M."/>
            <person name="Davidsen T.M."/>
            <person name="Wayne K.J."/>
            <person name="Tettelin H."/>
            <person name="Glass J.I."/>
            <person name="Rusch D."/>
            <person name="Podicherti R."/>
            <person name="Tsui H.-C.T."/>
            <person name="Winkler M.E."/>
        </authorList>
    </citation>
    <scope>NUCLEOTIDE SEQUENCE</scope>
</reference>
<organism evidence="5">
    <name type="scientific">marine metagenome</name>
    <dbReference type="NCBI Taxonomy" id="408172"/>
    <lineage>
        <taxon>unclassified sequences</taxon>
        <taxon>metagenomes</taxon>
        <taxon>ecological metagenomes</taxon>
    </lineage>
</organism>
<dbReference type="PANTHER" id="PTHR42684">
    <property type="entry name" value="ADENOSYLMETHIONINE-8-AMINO-7-OXONONANOATE AMINOTRANSFERASE"/>
    <property type="match status" value="1"/>
</dbReference>
<evidence type="ECO:0000313" key="5">
    <source>
        <dbReference type="EMBL" id="SVB91944.1"/>
    </source>
</evidence>
<gene>
    <name evidence="5" type="ORF">METZ01_LOCUS244798</name>
</gene>
<dbReference type="GO" id="GO:0009102">
    <property type="term" value="P:biotin biosynthetic process"/>
    <property type="evidence" value="ECO:0007669"/>
    <property type="project" value="TreeGrafter"/>
</dbReference>
<dbReference type="InterPro" id="IPR015421">
    <property type="entry name" value="PyrdxlP-dep_Trfase_major"/>
</dbReference>
<feature type="non-terminal residue" evidence="5">
    <location>
        <position position="284"/>
    </location>
</feature>
<dbReference type="Pfam" id="PF00202">
    <property type="entry name" value="Aminotran_3"/>
    <property type="match status" value="1"/>
</dbReference>
<keyword evidence="3" id="KW-0808">Transferase</keyword>
<dbReference type="PANTHER" id="PTHR42684:SF1">
    <property type="entry name" value="BETA-ALANINE--PYRUVATE AMINOTRANSFERASE"/>
    <property type="match status" value="1"/>
</dbReference>
<dbReference type="InterPro" id="IPR015424">
    <property type="entry name" value="PyrdxlP-dep_Trfase"/>
</dbReference>
<keyword evidence="2" id="KW-0032">Aminotransferase</keyword>
<dbReference type="InterPro" id="IPR005814">
    <property type="entry name" value="Aminotrans_3"/>
</dbReference>
<evidence type="ECO:0000256" key="1">
    <source>
        <dbReference type="ARBA" id="ARBA00008954"/>
    </source>
</evidence>
<comment type="similarity">
    <text evidence="1">Belongs to the class-III pyridoxal-phosphate-dependent aminotransferase family.</text>
</comment>
<protein>
    <recommendedName>
        <fullName evidence="6">Beta-alanine--pyruvate transaminase</fullName>
    </recommendedName>
</protein>
<keyword evidence="4" id="KW-0663">Pyridoxal phosphate</keyword>
<dbReference type="GO" id="GO:0004015">
    <property type="term" value="F:adenosylmethionine-8-amino-7-oxononanoate transaminase activity"/>
    <property type="evidence" value="ECO:0007669"/>
    <property type="project" value="TreeGrafter"/>
</dbReference>
<dbReference type="Gene3D" id="3.90.1150.10">
    <property type="entry name" value="Aspartate Aminotransferase, domain 1"/>
    <property type="match status" value="1"/>
</dbReference>
<proteinExistence type="inferred from homology"/>
<dbReference type="FunFam" id="3.40.640.10:FF:000014">
    <property type="entry name" value="Adenosylmethionine-8-amino-7-oxononanoate aminotransferase, probable"/>
    <property type="match status" value="1"/>
</dbReference>
<accession>A0A382HWZ9</accession>
<dbReference type="Gene3D" id="3.40.640.10">
    <property type="entry name" value="Type I PLP-dependent aspartate aminotransferase-like (Major domain)"/>
    <property type="match status" value="1"/>
</dbReference>
<dbReference type="SUPFAM" id="SSF53383">
    <property type="entry name" value="PLP-dependent transferases"/>
    <property type="match status" value="1"/>
</dbReference>
<name>A0A382HWZ9_9ZZZZ</name>
<evidence type="ECO:0008006" key="6">
    <source>
        <dbReference type="Google" id="ProtNLM"/>
    </source>
</evidence>
<dbReference type="EMBL" id="UINC01063863">
    <property type="protein sequence ID" value="SVB91944.1"/>
    <property type="molecule type" value="Genomic_DNA"/>
</dbReference>
<dbReference type="GO" id="GO:0030170">
    <property type="term" value="F:pyridoxal phosphate binding"/>
    <property type="evidence" value="ECO:0007669"/>
    <property type="project" value="InterPro"/>
</dbReference>
<dbReference type="CDD" id="cd00610">
    <property type="entry name" value="OAT_like"/>
    <property type="match status" value="1"/>
</dbReference>
<dbReference type="PROSITE" id="PS00600">
    <property type="entry name" value="AA_TRANSFER_CLASS_3"/>
    <property type="match status" value="1"/>
</dbReference>
<sequence length="284" mass="30491">AHNFNSGHPHAFNFASRLVEHFPEPLNHVFLTNSGSESVDTALKIALAYHQHKGNGSRQRLIGREKAYHGMGFGGISVGGLVKNRQSFGQLLPGTDHIRHTLDIERNAFSRGLPAHGVEFADDLQRLVDLHGADNIASVIVEPVAGAGGVILPPQGYLERLREICTSNGILLIFDEVITGFGRLGAASAAEKFGVIPDIITIAKGISNATIPLGGVLVSDGIYNTFMAIDSPGVELNHGYTYSGHPVACAAALATLDIYEEEKLFQRADSLEQAWLDGLMSFQD</sequence>
<evidence type="ECO:0000256" key="3">
    <source>
        <dbReference type="ARBA" id="ARBA00022679"/>
    </source>
</evidence>
<evidence type="ECO:0000256" key="2">
    <source>
        <dbReference type="ARBA" id="ARBA00022576"/>
    </source>
</evidence>
<feature type="non-terminal residue" evidence="5">
    <location>
        <position position="1"/>
    </location>
</feature>
<dbReference type="InterPro" id="IPR015422">
    <property type="entry name" value="PyrdxlP-dep_Trfase_small"/>
</dbReference>
<dbReference type="AlphaFoldDB" id="A0A382HWZ9"/>